<evidence type="ECO:0000313" key="2">
    <source>
        <dbReference type="Proteomes" id="UP000799755"/>
    </source>
</evidence>
<dbReference type="EMBL" id="MU003526">
    <property type="protein sequence ID" value="KAF2466095.1"/>
    <property type="molecule type" value="Genomic_DNA"/>
</dbReference>
<keyword evidence="2" id="KW-1185">Reference proteome</keyword>
<dbReference type="Proteomes" id="UP000799755">
    <property type="component" value="Unassembled WGS sequence"/>
</dbReference>
<reference evidence="1" key="1">
    <citation type="journal article" date="2020" name="Stud. Mycol.">
        <title>101 Dothideomycetes genomes: a test case for predicting lifestyles and emergence of pathogens.</title>
        <authorList>
            <person name="Haridas S."/>
            <person name="Albert R."/>
            <person name="Binder M."/>
            <person name="Bloem J."/>
            <person name="Labutti K."/>
            <person name="Salamov A."/>
            <person name="Andreopoulos B."/>
            <person name="Baker S."/>
            <person name="Barry K."/>
            <person name="Bills G."/>
            <person name="Bluhm B."/>
            <person name="Cannon C."/>
            <person name="Castanera R."/>
            <person name="Culley D."/>
            <person name="Daum C."/>
            <person name="Ezra D."/>
            <person name="Gonzalez J."/>
            <person name="Henrissat B."/>
            <person name="Kuo A."/>
            <person name="Liang C."/>
            <person name="Lipzen A."/>
            <person name="Lutzoni F."/>
            <person name="Magnuson J."/>
            <person name="Mondo S."/>
            <person name="Nolan M."/>
            <person name="Ohm R."/>
            <person name="Pangilinan J."/>
            <person name="Park H.-J."/>
            <person name="Ramirez L."/>
            <person name="Alfaro M."/>
            <person name="Sun H."/>
            <person name="Tritt A."/>
            <person name="Yoshinaga Y."/>
            <person name="Zwiers L.-H."/>
            <person name="Turgeon B."/>
            <person name="Goodwin S."/>
            <person name="Spatafora J."/>
            <person name="Crous P."/>
            <person name="Grigoriev I."/>
        </authorList>
    </citation>
    <scope>NUCLEOTIDE SEQUENCE</scope>
    <source>
        <strain evidence="1">ATCC 200398</strain>
    </source>
</reference>
<organism evidence="1 2">
    <name type="scientific">Lindgomyces ingoldianus</name>
    <dbReference type="NCBI Taxonomy" id="673940"/>
    <lineage>
        <taxon>Eukaryota</taxon>
        <taxon>Fungi</taxon>
        <taxon>Dikarya</taxon>
        <taxon>Ascomycota</taxon>
        <taxon>Pezizomycotina</taxon>
        <taxon>Dothideomycetes</taxon>
        <taxon>Pleosporomycetidae</taxon>
        <taxon>Pleosporales</taxon>
        <taxon>Lindgomycetaceae</taxon>
        <taxon>Lindgomyces</taxon>
    </lineage>
</organism>
<accession>A0ACB6QGS9</accession>
<sequence length="1274" mass="142117">MNLEKKNLHPFFTKPLSMHAAAYQLPLAYLVSGNPSPERNTSSTETSREPTNDVPDSERPDRSAQVAKGRKKRERKPTEAKEKNDQGPGRKNQAQLERFTRQSNGLGAGEGTAIGGVDVLQTSGDSIAEEELNQDRRKRRKTASPASSVQTGEAELPQSTEALDWVRQLQIEAEKDQSESVEDNPYSLNAEALTGSGHGLERQEIGMENASNSNAPPKAAYEVPPLSNPNVPTPLVVEDRLEKTTPRKKVLKVTGNGKLISPPPLAKPDTESSACPKRRRGRKPPQPVSSPTVTIIKYGSDTESRRALGKTIEDIINGKRQLKATPLPRKEPVKPAGPPRPTHPFFFGKSAQKEPPAIKAPPETLILKSPKTLRKSAVTPGKLRAETQTQSSPRPFPAFGPIVGDSRVMKYLGMNEPLWPSKATAHVRNLENNAILFPDEFPDSSHRIRKERKLKNNTIDVPQDEDLIAKFSKRLKVSREASDQIRLPTRLLTTGIDIREMVRKEVRAPLGDYDEDECAKTRVHPALHSLFKDIEDTLTPFDRGVCETQSWVQKYAPSRASHVLQSGKEAMVLRDWLKNLTVEAVDGGMDASKTSNTSEQKRPPKKKRKQVEDDFIVSSDEDDDEDMIELSESEEFGRSRSNHSRQRSVRRAKMTRNKNVVIISGPPGCGKSATVYAVAKELAFEVFEINSSSRRSGKDIQDKVGDMSENHLVSHKRSEPKVSLDVVPAEDTDNERMSQALQKDLDSGRQGTMTSFFKSNPQTKARPMPKAKPPGEPGKIANTAQATLLKAHAPRKFQKQSLILFEEADILFEADQQFWAQVIRLASQSKRPIVITCNDESLIPSYDLPLGAILRLSPPPVDLVTDYMLLVAAKEGHVLRREAVCDLFKSKDHDLRASVTELDFWCQMSVGDRKGGLEWIYQRWPPGKDVDEKGRVLRVASEGTYQSGMGWLCHDVAASTGSVIFDKEEELLKETWSHWGISPCEWTGNLEFPCARYSGIESDQLQSLERFEIMSDFFSAADVYCRIGLPSYESQYQELVDPSLPPMLDKERLNYTEAAPVIQIDHISDFSNFDTTMFIQTHLTIHRAFTLSQGLANPKCQHSIPTTEGDFTDAILRHKTSAQTDHSLGWPDFSLAFDILASPPATALSLSTSYQLTASSFDRTLDIIVHDLGPYIRSIVAHDLRLEAERLRVGNLLSEGGRNKRPRTTRASRVAMEGGRRETKRRERWFDKDLNRVLVMRTAGKTWGGLGSISEEMDASSRTGGESQVSMQEE</sequence>
<protein>
    <submittedName>
        <fullName evidence="1">Uncharacterized protein</fullName>
    </submittedName>
</protein>
<gene>
    <name evidence="1" type="ORF">BDR25DRAFT_294166</name>
</gene>
<name>A0ACB6QGS9_9PLEO</name>
<comment type="caution">
    <text evidence="1">The sequence shown here is derived from an EMBL/GenBank/DDBJ whole genome shotgun (WGS) entry which is preliminary data.</text>
</comment>
<proteinExistence type="predicted"/>
<evidence type="ECO:0000313" key="1">
    <source>
        <dbReference type="EMBL" id="KAF2466095.1"/>
    </source>
</evidence>